<dbReference type="PANTHER" id="PTHR31149:SF9">
    <property type="entry name" value="TRANSMEMBRANE PROTEIN"/>
    <property type="match status" value="1"/>
</dbReference>
<organism evidence="1 2">
    <name type="scientific">Brassica cretica</name>
    <name type="common">Mustard</name>
    <dbReference type="NCBI Taxonomy" id="69181"/>
    <lineage>
        <taxon>Eukaryota</taxon>
        <taxon>Viridiplantae</taxon>
        <taxon>Streptophyta</taxon>
        <taxon>Embryophyta</taxon>
        <taxon>Tracheophyta</taxon>
        <taxon>Spermatophyta</taxon>
        <taxon>Magnoliopsida</taxon>
        <taxon>eudicotyledons</taxon>
        <taxon>Gunneridae</taxon>
        <taxon>Pentapetalae</taxon>
        <taxon>rosids</taxon>
        <taxon>malvids</taxon>
        <taxon>Brassicales</taxon>
        <taxon>Brassicaceae</taxon>
        <taxon>Brassiceae</taxon>
        <taxon>Brassica</taxon>
    </lineage>
</organism>
<proteinExistence type="predicted"/>
<keyword evidence="2" id="KW-1185">Reference proteome</keyword>
<gene>
    <name evidence="1" type="ORF">DY000_02019473</name>
</gene>
<sequence length="279" mass="31089">MRLAFDQQQQDLVDAASKALSYRQEIIEENIRLTYALQAAEQERSTFVSYLLPLLSEYSLHPQMSDSQSIVSNVKVLFRHLQEKLLFTETKLKETEYQLAPWQSDVNHSNASPLSPYHPVGASLRYSTDQEQYHQDGRGVPAASNYHLDGPESRSPAFQMPLQPAFNQDESNGPNNRVQFREPLSNTFMDDPYAEVQADTNQTSENANYAAGGILPNSIAVFHFVLKCCESLLAAADDDPLPGIADLQISGEPFPGRELLASGHSIHGTTKCNFEVQAK</sequence>
<evidence type="ECO:0000313" key="1">
    <source>
        <dbReference type="EMBL" id="KAF3565716.1"/>
    </source>
</evidence>
<evidence type="ECO:0000313" key="2">
    <source>
        <dbReference type="Proteomes" id="UP000266723"/>
    </source>
</evidence>
<dbReference type="Proteomes" id="UP000266723">
    <property type="component" value="Unassembled WGS sequence"/>
</dbReference>
<dbReference type="PANTHER" id="PTHR31149">
    <property type="entry name" value="EXPRESSED PROTEIN"/>
    <property type="match status" value="1"/>
</dbReference>
<reference evidence="1 2" key="1">
    <citation type="journal article" date="2020" name="BMC Genomics">
        <title>Intraspecific diversification of the crop wild relative Brassica cretica Lam. using demographic model selection.</title>
        <authorList>
            <person name="Kioukis A."/>
            <person name="Michalopoulou V.A."/>
            <person name="Briers L."/>
            <person name="Pirintsos S."/>
            <person name="Studholme D.J."/>
            <person name="Pavlidis P."/>
            <person name="Sarris P.F."/>
        </authorList>
    </citation>
    <scope>NUCLEOTIDE SEQUENCE [LARGE SCALE GENOMIC DNA]</scope>
    <source>
        <strain evidence="2">cv. PFS-1207/04</strain>
    </source>
</reference>
<dbReference type="EMBL" id="QGKV02000759">
    <property type="protein sequence ID" value="KAF3565716.1"/>
    <property type="molecule type" value="Genomic_DNA"/>
</dbReference>
<comment type="caution">
    <text evidence="1">The sequence shown here is derived from an EMBL/GenBank/DDBJ whole genome shotgun (WGS) entry which is preliminary data.</text>
</comment>
<name>A0ABQ7D0D5_BRACR</name>
<protein>
    <submittedName>
        <fullName evidence="1">Uncharacterized protein</fullName>
    </submittedName>
</protein>
<accession>A0ABQ7D0D5</accession>